<dbReference type="OrthoDB" id="143422at2"/>
<dbReference type="InterPro" id="IPR041522">
    <property type="entry name" value="CdaR_GGDEF"/>
</dbReference>
<sequence length="375" mass="42792">MRTQVITLYERGKTKYQMALHDGTSGLHNSASWVYLAEDIQNISFLKGGEFIITTGLFVRSGVALSEFIRALAMCSCSGILLNVGPYLREEDITPEISEFCDYNKIPLFTMPWEVHLVDIMQDFCGLFLSESRQEEHLSATFQSAIYHTPVPDGILRTFNQFGFATRADYQAIVIRNLQDTTQITSPFNSYGFKYHLFTHDNHHILIYNASQKQLSLSALLEIICFYDGIKAGVSDTAPSLADIGLSYRRARFALDAADFWKRPYVCFDELGLLQLLFSVPDHSLMQAVYKRRLGVLEKYDGEHGTEYLDTLRIFLLSDCNLLETSARMHTHRNTVVYRVKKIKELLASSLDNSAVKFDLMMALYIREYLSISPQ</sequence>
<feature type="domain" description="CdaR GGDEF-like" evidence="4">
    <location>
        <begin position="153"/>
        <end position="257"/>
    </location>
</feature>
<dbReference type="PANTHER" id="PTHR33744">
    <property type="entry name" value="CARBOHYDRATE DIACID REGULATOR"/>
    <property type="match status" value="1"/>
</dbReference>
<evidence type="ECO:0000259" key="4">
    <source>
        <dbReference type="Pfam" id="PF17853"/>
    </source>
</evidence>
<evidence type="ECO:0000259" key="2">
    <source>
        <dbReference type="Pfam" id="PF07905"/>
    </source>
</evidence>
<dbReference type="EMBL" id="FQXV01000007">
    <property type="protein sequence ID" value="SHI07099.1"/>
    <property type="molecule type" value="Genomic_DNA"/>
</dbReference>
<dbReference type="Proteomes" id="UP000183995">
    <property type="component" value="Unassembled WGS sequence"/>
</dbReference>
<protein>
    <submittedName>
        <fullName evidence="5">PucR C-terminal helix-turn-helix domain-containing protein</fullName>
    </submittedName>
</protein>
<dbReference type="STRING" id="1123282.SAMN02745823_02230"/>
<dbReference type="InterPro" id="IPR025736">
    <property type="entry name" value="PucR_C-HTH_dom"/>
</dbReference>
<dbReference type="PANTHER" id="PTHR33744:SF1">
    <property type="entry name" value="DNA-BINDING TRANSCRIPTIONAL ACTIVATOR ADER"/>
    <property type="match status" value="1"/>
</dbReference>
<gene>
    <name evidence="5" type="ORF">SAMN02745823_02230</name>
</gene>
<proteinExistence type="inferred from homology"/>
<evidence type="ECO:0000256" key="1">
    <source>
        <dbReference type="ARBA" id="ARBA00006754"/>
    </source>
</evidence>
<feature type="domain" description="PucR C-terminal helix-turn-helix" evidence="3">
    <location>
        <begin position="308"/>
        <end position="365"/>
    </location>
</feature>
<evidence type="ECO:0000313" key="5">
    <source>
        <dbReference type="EMBL" id="SHI07099.1"/>
    </source>
</evidence>
<reference evidence="5 6" key="1">
    <citation type="submission" date="2016-11" db="EMBL/GenBank/DDBJ databases">
        <authorList>
            <person name="Jaros S."/>
            <person name="Januszkiewicz K."/>
            <person name="Wedrychowicz H."/>
        </authorList>
    </citation>
    <scope>NUCLEOTIDE SEQUENCE [LARGE SCALE GENOMIC DNA]</scope>
    <source>
        <strain evidence="5 6">DSM 10068</strain>
    </source>
</reference>
<name>A0A1M5Y5A1_9FIRM</name>
<dbReference type="AlphaFoldDB" id="A0A1M5Y5A1"/>
<organism evidence="5 6">
    <name type="scientific">Sporobacter termitidis DSM 10068</name>
    <dbReference type="NCBI Taxonomy" id="1123282"/>
    <lineage>
        <taxon>Bacteria</taxon>
        <taxon>Bacillati</taxon>
        <taxon>Bacillota</taxon>
        <taxon>Clostridia</taxon>
        <taxon>Eubacteriales</taxon>
        <taxon>Oscillospiraceae</taxon>
        <taxon>Sporobacter</taxon>
    </lineage>
</organism>
<comment type="similarity">
    <text evidence="1">Belongs to the CdaR family.</text>
</comment>
<dbReference type="Gene3D" id="1.10.10.2840">
    <property type="entry name" value="PucR C-terminal helix-turn-helix domain"/>
    <property type="match status" value="1"/>
</dbReference>
<evidence type="ECO:0000259" key="3">
    <source>
        <dbReference type="Pfam" id="PF13556"/>
    </source>
</evidence>
<dbReference type="Pfam" id="PF17853">
    <property type="entry name" value="GGDEF_2"/>
    <property type="match status" value="1"/>
</dbReference>
<evidence type="ECO:0000313" key="6">
    <source>
        <dbReference type="Proteomes" id="UP000183995"/>
    </source>
</evidence>
<dbReference type="InterPro" id="IPR051448">
    <property type="entry name" value="CdaR-like_regulators"/>
</dbReference>
<dbReference type="InterPro" id="IPR042070">
    <property type="entry name" value="PucR_C-HTH_sf"/>
</dbReference>
<keyword evidence="6" id="KW-1185">Reference proteome</keyword>
<dbReference type="RefSeq" id="WP_073078895.1">
    <property type="nucleotide sequence ID" value="NZ_FQXV01000007.1"/>
</dbReference>
<dbReference type="InterPro" id="IPR012914">
    <property type="entry name" value="PucR_dom"/>
</dbReference>
<dbReference type="Pfam" id="PF07905">
    <property type="entry name" value="PucR"/>
    <property type="match status" value="1"/>
</dbReference>
<accession>A0A1M5Y5A1</accession>
<dbReference type="Pfam" id="PF13556">
    <property type="entry name" value="HTH_30"/>
    <property type="match status" value="1"/>
</dbReference>
<feature type="domain" description="Purine catabolism PurC-like" evidence="2">
    <location>
        <begin position="18"/>
        <end position="125"/>
    </location>
</feature>